<dbReference type="PANTHER" id="PTHR46033">
    <property type="entry name" value="PROTEIN MAIN-LIKE 2"/>
    <property type="match status" value="1"/>
</dbReference>
<name>A0A6C0T9Z9_AMAPA</name>
<dbReference type="GO" id="GO:0010073">
    <property type="term" value="P:meristem maintenance"/>
    <property type="evidence" value="ECO:0007669"/>
    <property type="project" value="InterPro"/>
</dbReference>
<sequence>MRHNKSTAKTIRTDGGHSSKGSSKLKTVHTLYSELDDDLKARIKARIDSNGPGSSLLRLLHLKTESFELPVQLLELFFNKYQKVNHYNLTPKSSMCFCIDGERLNPTLEDVLYLTGLPIVGKPVIFDKTVDNEAFMRVFEEQGTNIISLTTLDRIAKDHTRSDDKRIKAILLILICCIIAPSTSGHECRATLVQFVEHLDQVNSYAWGAALLAYLYRELKGHGKKKLINGFTWLVVGFFFYRIKGLAEIFGVAMNQENNNTAPLLHTINLKGKGYVSNLKVTTLSEKLQQAKNLLANATEQNNSRFSMMWTFPVLDPIY</sequence>
<dbReference type="EMBL" id="MT025716">
    <property type="protein sequence ID" value="QIA97928.1"/>
    <property type="molecule type" value="Genomic_DNA"/>
</dbReference>
<organism evidence="3">
    <name type="scientific">Amaranthus palmeri</name>
    <name type="common">Palmer's pigweed</name>
    <dbReference type="NCBI Taxonomy" id="107608"/>
    <lineage>
        <taxon>Eukaryota</taxon>
        <taxon>Viridiplantae</taxon>
        <taxon>Streptophyta</taxon>
        <taxon>Embryophyta</taxon>
        <taxon>Tracheophyta</taxon>
        <taxon>Spermatophyta</taxon>
        <taxon>Magnoliopsida</taxon>
        <taxon>eudicotyledons</taxon>
        <taxon>Gunneridae</taxon>
        <taxon>Pentapetalae</taxon>
        <taxon>Caryophyllales</taxon>
        <taxon>Amaranthaceae</taxon>
        <taxon>Amaranthus</taxon>
    </lineage>
</organism>
<accession>A0A6C0T9Z9</accession>
<feature type="region of interest" description="Disordered" evidence="1">
    <location>
        <begin position="1"/>
        <end position="24"/>
    </location>
</feature>
<dbReference type="InterPro" id="IPR019557">
    <property type="entry name" value="AminoTfrase-like_pln_mobile"/>
</dbReference>
<reference evidence="3" key="1">
    <citation type="submission" date="2020-02" db="EMBL/GenBank/DDBJ databases">
        <title>The eccDNA Replicon: A heritable, self-replicating, extra-nuclear vehicle that enables gene amplification and rapid adaptive evolution in Amaranthus palmeri.</title>
        <authorList>
            <person name="Saski C.A."/>
            <person name="Molin W.T."/>
        </authorList>
    </citation>
    <scope>NUCLEOTIDE SEQUENCE</scope>
</reference>
<dbReference type="PANTHER" id="PTHR46033:SF17">
    <property type="entry name" value="AMINOTRANSFERASE-LIKE PLANT MOBILE DOMAIN-CONTAINING PROTEIN"/>
    <property type="match status" value="1"/>
</dbReference>
<evidence type="ECO:0000259" key="2">
    <source>
        <dbReference type="Pfam" id="PF10536"/>
    </source>
</evidence>
<feature type="domain" description="Aminotransferase-like plant mobile" evidence="2">
    <location>
        <begin position="106"/>
        <end position="250"/>
    </location>
</feature>
<protein>
    <recommendedName>
        <fullName evidence="2">Aminotransferase-like plant mobile domain-containing protein</fullName>
    </recommendedName>
</protein>
<proteinExistence type="predicted"/>
<dbReference type="Pfam" id="PF10536">
    <property type="entry name" value="PMD"/>
    <property type="match status" value="1"/>
</dbReference>
<dbReference type="InterPro" id="IPR044824">
    <property type="entry name" value="MAIN-like"/>
</dbReference>
<dbReference type="AlphaFoldDB" id="A0A6C0T9Z9"/>
<evidence type="ECO:0000313" key="3">
    <source>
        <dbReference type="EMBL" id="QIA97928.1"/>
    </source>
</evidence>
<gene>
    <name evidence="3" type="ORF">AP_R.00g000260-v1.0.a3</name>
</gene>
<evidence type="ECO:0000256" key="1">
    <source>
        <dbReference type="SAM" id="MobiDB-lite"/>
    </source>
</evidence>